<evidence type="ECO:0000256" key="1">
    <source>
        <dbReference type="SAM" id="Phobius"/>
    </source>
</evidence>
<keyword evidence="1" id="KW-1133">Transmembrane helix</keyword>
<feature type="transmembrane region" description="Helical" evidence="1">
    <location>
        <begin position="152"/>
        <end position="175"/>
    </location>
</feature>
<accession>A0AAD6SXI8</accession>
<name>A0AAD6SXI8_9AGAR</name>
<proteinExistence type="predicted"/>
<gene>
    <name evidence="2" type="ORF">C8F04DRAFT_1234048</name>
</gene>
<keyword evidence="1" id="KW-0472">Membrane</keyword>
<protein>
    <submittedName>
        <fullName evidence="2">Uncharacterized protein</fullName>
    </submittedName>
</protein>
<keyword evidence="3" id="KW-1185">Reference proteome</keyword>
<dbReference type="EMBL" id="JARJCM010000054">
    <property type="protein sequence ID" value="KAJ7034886.1"/>
    <property type="molecule type" value="Genomic_DNA"/>
</dbReference>
<keyword evidence="1" id="KW-0812">Transmembrane</keyword>
<evidence type="ECO:0000313" key="2">
    <source>
        <dbReference type="EMBL" id="KAJ7034886.1"/>
    </source>
</evidence>
<evidence type="ECO:0000313" key="3">
    <source>
        <dbReference type="Proteomes" id="UP001218188"/>
    </source>
</evidence>
<reference evidence="2" key="1">
    <citation type="submission" date="2023-03" db="EMBL/GenBank/DDBJ databases">
        <title>Massive genome expansion in bonnet fungi (Mycena s.s.) driven by repeated elements and novel gene families across ecological guilds.</title>
        <authorList>
            <consortium name="Lawrence Berkeley National Laboratory"/>
            <person name="Harder C.B."/>
            <person name="Miyauchi S."/>
            <person name="Viragh M."/>
            <person name="Kuo A."/>
            <person name="Thoen E."/>
            <person name="Andreopoulos B."/>
            <person name="Lu D."/>
            <person name="Skrede I."/>
            <person name="Drula E."/>
            <person name="Henrissat B."/>
            <person name="Morin E."/>
            <person name="Kohler A."/>
            <person name="Barry K."/>
            <person name="LaButti K."/>
            <person name="Morin E."/>
            <person name="Salamov A."/>
            <person name="Lipzen A."/>
            <person name="Mereny Z."/>
            <person name="Hegedus B."/>
            <person name="Baldrian P."/>
            <person name="Stursova M."/>
            <person name="Weitz H."/>
            <person name="Taylor A."/>
            <person name="Grigoriev I.V."/>
            <person name="Nagy L.G."/>
            <person name="Martin F."/>
            <person name="Kauserud H."/>
        </authorList>
    </citation>
    <scope>NUCLEOTIDE SEQUENCE</scope>
    <source>
        <strain evidence="2">CBHHK200</strain>
    </source>
</reference>
<dbReference type="Proteomes" id="UP001218188">
    <property type="component" value="Unassembled WGS sequence"/>
</dbReference>
<organism evidence="2 3">
    <name type="scientific">Mycena alexandri</name>
    <dbReference type="NCBI Taxonomy" id="1745969"/>
    <lineage>
        <taxon>Eukaryota</taxon>
        <taxon>Fungi</taxon>
        <taxon>Dikarya</taxon>
        <taxon>Basidiomycota</taxon>
        <taxon>Agaricomycotina</taxon>
        <taxon>Agaricomycetes</taxon>
        <taxon>Agaricomycetidae</taxon>
        <taxon>Agaricales</taxon>
        <taxon>Marasmiineae</taxon>
        <taxon>Mycenaceae</taxon>
        <taxon>Mycena</taxon>
    </lineage>
</organism>
<dbReference type="AlphaFoldDB" id="A0AAD6SXI8"/>
<sequence length="275" mass="30410">MKVRQIYKQPVSFIYRLLQVYGPYICAIILCIHSSIENAEAHEGGVKHRRRETAGCFDVNAGRPLCLEMPASTPIHSDALNYPVRLIDPRGPGDKMTNVQYEHPPLIKSQINAWTQSVNAAAVVTALFAGTAAQLFGIVISSSFNPGHTRSFLILSSYAAMIFNALATMASIVLIDRLGDIELHGATMEPTTPQTGVYRNVRNLELLLEYGARASFKYIFCQYSGAYVDAGGTWPRYSRDDCHLRGHNHARMERVATLRAGLKCQFNDESIGSGE</sequence>
<comment type="caution">
    <text evidence="2">The sequence shown here is derived from an EMBL/GenBank/DDBJ whole genome shotgun (WGS) entry which is preliminary data.</text>
</comment>
<feature type="transmembrane region" description="Helical" evidence="1">
    <location>
        <begin position="118"/>
        <end position="140"/>
    </location>
</feature>